<keyword evidence="1" id="KW-0472">Membrane</keyword>
<feature type="transmembrane region" description="Helical" evidence="1">
    <location>
        <begin position="325"/>
        <end position="347"/>
    </location>
</feature>
<evidence type="ECO:0000256" key="1">
    <source>
        <dbReference type="SAM" id="Phobius"/>
    </source>
</evidence>
<name>A0A814U2E6_9BILA</name>
<organism evidence="3 4">
    <name type="scientific">Rotaria sordida</name>
    <dbReference type="NCBI Taxonomy" id="392033"/>
    <lineage>
        <taxon>Eukaryota</taxon>
        <taxon>Metazoa</taxon>
        <taxon>Spiralia</taxon>
        <taxon>Gnathifera</taxon>
        <taxon>Rotifera</taxon>
        <taxon>Eurotatoria</taxon>
        <taxon>Bdelloidea</taxon>
        <taxon>Philodinida</taxon>
        <taxon>Philodinidae</taxon>
        <taxon>Rotaria</taxon>
    </lineage>
</organism>
<keyword evidence="1" id="KW-0812">Transmembrane</keyword>
<dbReference type="AlphaFoldDB" id="A0A814U2E6"/>
<dbReference type="EMBL" id="CAJNOT010001247">
    <property type="protein sequence ID" value="CAF1170559.1"/>
    <property type="molecule type" value="Genomic_DNA"/>
</dbReference>
<comment type="caution">
    <text evidence="3">The sequence shown here is derived from an EMBL/GenBank/DDBJ whole genome shotgun (WGS) entry which is preliminary data.</text>
</comment>
<protein>
    <submittedName>
        <fullName evidence="3">Uncharacterized protein</fullName>
    </submittedName>
</protein>
<evidence type="ECO:0000313" key="4">
    <source>
        <dbReference type="Proteomes" id="UP000663864"/>
    </source>
</evidence>
<dbReference type="Proteomes" id="UP000663864">
    <property type="component" value="Unassembled WGS sequence"/>
</dbReference>
<evidence type="ECO:0000256" key="2">
    <source>
        <dbReference type="SAM" id="SignalP"/>
    </source>
</evidence>
<evidence type="ECO:0000313" key="3">
    <source>
        <dbReference type="EMBL" id="CAF1170559.1"/>
    </source>
</evidence>
<feature type="signal peptide" evidence="2">
    <location>
        <begin position="1"/>
        <end position="20"/>
    </location>
</feature>
<sequence length="400" mass="46501">MLRWRHILLCLSIFYIKFSSIRPSILSTKFNITLITPSNKSLPTARPHKSVYVKHKLSNNEERWTIVGIEPLIQTHRKAIEYLTVHLCNTHIHLSISHDENLVCNDDQSMLIYEWTPYSSSSPFRISDGSGFDLTNFKSIVLTVIYRKEKQIHKEQSGVILYISIQSLRYQMATVVVGDQDRGTHFSCRSSDVPRLLYGIKKLNSNENNTWWRIYVIRVRQFRRKLIQLVCDSRILSNTNQSAIEILSPDIFLMKGDYLLIECENISQANCYFLIYYTYKSKLIKNDNICQKNDFFDLFKLLPSRDILNTNLSTMKTSSIHGSTIILLIFILLLIIWISIIVGCIIMRRIRGLVNYRPEPTFPFSSQKYNSTNATRGGNDNYQQRTGDADHIIQMDVEHA</sequence>
<gene>
    <name evidence="3" type="ORF">ZHD862_LOCUS21188</name>
</gene>
<accession>A0A814U2E6</accession>
<proteinExistence type="predicted"/>
<feature type="chain" id="PRO_5032292560" evidence="2">
    <location>
        <begin position="21"/>
        <end position="400"/>
    </location>
</feature>
<keyword evidence="2" id="KW-0732">Signal</keyword>
<keyword evidence="1" id="KW-1133">Transmembrane helix</keyword>
<reference evidence="3" key="1">
    <citation type="submission" date="2021-02" db="EMBL/GenBank/DDBJ databases">
        <authorList>
            <person name="Nowell W R."/>
        </authorList>
    </citation>
    <scope>NUCLEOTIDE SEQUENCE</scope>
</reference>